<dbReference type="EMBL" id="SJZJ01000012">
    <property type="protein sequence ID" value="TCJ28027.1"/>
    <property type="molecule type" value="Genomic_DNA"/>
</dbReference>
<dbReference type="AlphaFoldDB" id="A0A4R1CBY7"/>
<reference evidence="2 3" key="1">
    <citation type="submission" date="2019-03" db="EMBL/GenBank/DDBJ databases">
        <authorList>
            <person name="Kim M.K.M."/>
        </authorList>
    </citation>
    <scope>NUCLEOTIDE SEQUENCE [LARGE SCALE GENOMIC DNA]</scope>
    <source>
        <strain evidence="2 3">18JY15-6</strain>
    </source>
</reference>
<dbReference type="RefSeq" id="WP_131583148.1">
    <property type="nucleotide sequence ID" value="NZ_SJZJ01000012.1"/>
</dbReference>
<organism evidence="2 3">
    <name type="scientific">Nocardioides jejuensis</name>
    <dbReference type="NCBI Taxonomy" id="2502782"/>
    <lineage>
        <taxon>Bacteria</taxon>
        <taxon>Bacillati</taxon>
        <taxon>Actinomycetota</taxon>
        <taxon>Actinomycetes</taxon>
        <taxon>Propionibacteriales</taxon>
        <taxon>Nocardioidaceae</taxon>
        <taxon>Nocardioides</taxon>
    </lineage>
</organism>
<accession>A0A4R1CBY7</accession>
<name>A0A4R1CBY7_9ACTN</name>
<keyword evidence="3" id="KW-1185">Reference proteome</keyword>
<comment type="caution">
    <text evidence="2">The sequence shown here is derived from an EMBL/GenBank/DDBJ whole genome shotgun (WGS) entry which is preliminary data.</text>
</comment>
<dbReference type="Proteomes" id="UP000295453">
    <property type="component" value="Unassembled WGS sequence"/>
</dbReference>
<proteinExistence type="predicted"/>
<dbReference type="OrthoDB" id="3826741at2"/>
<feature type="chain" id="PRO_5038997219" description="Choice-of-anchor G family protein" evidence="1">
    <location>
        <begin position="19"/>
        <end position="298"/>
    </location>
</feature>
<sequence>MKRELKAALGATALLAGAATVVVVGGATSGTAAGVPSSAYGITASGLIPIDPTPSVTSTDGKAVSDSAVGLPVPGLADVGVINAMAENDHATASVANVDLTGGLLKNAGLSTALAPVVDGCNQLASALNNTTAQLGGALTDLLGQIGSATPPLTGGDLISSPTVLGPLQKLCDTLDNLGELVHVGAVTAECTGHTGEGKVASINLLGLPVDLPTGANQALSSGALGALAPVLDVKINTQTTNADGTFTVTALELDVLGQIQIKVASATCGHVTNAVTPTEVPSAPAPKPIKTDVPVTG</sequence>
<evidence type="ECO:0000313" key="2">
    <source>
        <dbReference type="EMBL" id="TCJ28027.1"/>
    </source>
</evidence>
<gene>
    <name evidence="2" type="ORF">EPD65_08545</name>
</gene>
<feature type="signal peptide" evidence="1">
    <location>
        <begin position="1"/>
        <end position="18"/>
    </location>
</feature>
<protein>
    <recommendedName>
        <fullName evidence="4">Choice-of-anchor G family protein</fullName>
    </recommendedName>
</protein>
<evidence type="ECO:0008006" key="4">
    <source>
        <dbReference type="Google" id="ProtNLM"/>
    </source>
</evidence>
<keyword evidence="1" id="KW-0732">Signal</keyword>
<evidence type="ECO:0000313" key="3">
    <source>
        <dbReference type="Proteomes" id="UP000295453"/>
    </source>
</evidence>
<evidence type="ECO:0000256" key="1">
    <source>
        <dbReference type="SAM" id="SignalP"/>
    </source>
</evidence>